<evidence type="ECO:0000313" key="2">
    <source>
        <dbReference type="Proteomes" id="UP000503540"/>
    </source>
</evidence>
<sequence length="127" mass="14228">MQAKISESDYPLAARLTTMQAHRIASVKREANARFSSQIKYSAEDIKNALSGETLWSELIDDMTAGLDSLRIRNPDYAAAIEARYLGMNSPRRALIGQGYLGPLPHSQRKRIGFCDRSSTELFPPRQ</sequence>
<dbReference type="RefSeq" id="WP_167478532.1">
    <property type="nucleotide sequence ID" value="NZ_CP046172.1"/>
</dbReference>
<keyword evidence="2" id="KW-1185">Reference proteome</keyword>
<reference evidence="1 2" key="1">
    <citation type="journal article" date="2019" name="ACS Chem. Biol.">
        <title>Identification and Mobilization of a Cryptic Antibiotic Biosynthesis Gene Locus from a Human-Pathogenic Nocardia Isolate.</title>
        <authorList>
            <person name="Herisse M."/>
            <person name="Ishida K."/>
            <person name="Porter J.L."/>
            <person name="Howden B."/>
            <person name="Hertweck C."/>
            <person name="Stinear T.P."/>
            <person name="Pidot S.J."/>
        </authorList>
    </citation>
    <scope>NUCLEOTIDE SEQUENCE [LARGE SCALE GENOMIC DNA]</scope>
    <source>
        <strain evidence="1 2">AUSMDU00012717</strain>
    </source>
</reference>
<name>A0A6G9YTA8_9NOCA</name>
<dbReference type="AlphaFoldDB" id="A0A6G9YTA8"/>
<dbReference type="Proteomes" id="UP000503540">
    <property type="component" value="Chromosome"/>
</dbReference>
<accession>A0A6G9YTA8</accession>
<gene>
    <name evidence="1" type="ORF">F5544_43205</name>
</gene>
<organism evidence="1 2">
    <name type="scientific">Nocardia arthritidis</name>
    <dbReference type="NCBI Taxonomy" id="228602"/>
    <lineage>
        <taxon>Bacteria</taxon>
        <taxon>Bacillati</taxon>
        <taxon>Actinomycetota</taxon>
        <taxon>Actinomycetes</taxon>
        <taxon>Mycobacteriales</taxon>
        <taxon>Nocardiaceae</taxon>
        <taxon>Nocardia</taxon>
    </lineage>
</organism>
<dbReference type="Pfam" id="PF25684">
    <property type="entry name" value="Mycobacteriophage_Gp53"/>
    <property type="match status" value="1"/>
</dbReference>
<dbReference type="KEGG" id="nah:F5544_43205"/>
<protein>
    <submittedName>
        <fullName evidence="1">Uncharacterized protein</fullName>
    </submittedName>
</protein>
<evidence type="ECO:0000313" key="1">
    <source>
        <dbReference type="EMBL" id="QIS16448.1"/>
    </source>
</evidence>
<proteinExistence type="predicted"/>
<dbReference type="EMBL" id="CP046172">
    <property type="protein sequence ID" value="QIS16448.1"/>
    <property type="molecule type" value="Genomic_DNA"/>
</dbReference>
<dbReference type="InterPro" id="IPR057899">
    <property type="entry name" value="Gp53"/>
</dbReference>